<dbReference type="AlphaFoldDB" id="A0A0E2BJJ8"/>
<sequence>MKNLLCGFGDFISHRADLTGFFGLPKSHIVSILLISGLIPFKVNFVETQFRQIGSND</sequence>
<comment type="caution">
    <text evidence="1">The sequence shown here is derived from an EMBL/GenBank/DDBJ whole genome shotgun (WGS) entry which is preliminary data.</text>
</comment>
<gene>
    <name evidence="1" type="ORF">LEP1GSC081_0498</name>
</gene>
<reference evidence="1 2" key="1">
    <citation type="submission" date="2012-10" db="EMBL/GenBank/DDBJ databases">
        <authorList>
            <person name="Harkins D.M."/>
            <person name="Durkin A.S."/>
            <person name="Brinkac L.M."/>
            <person name="Selengut J.D."/>
            <person name="Sanka R."/>
            <person name="DePew J."/>
            <person name="Purushe J."/>
            <person name="Peacock S.J."/>
            <person name="Thaipadungpanit J."/>
            <person name="Wuthiekanun V.W."/>
            <person name="Day N.P."/>
            <person name="Vinetz J.M."/>
            <person name="Sutton G.G."/>
            <person name="Nelson W.C."/>
            <person name="Fouts D.E."/>
        </authorList>
    </citation>
    <scope>NUCLEOTIDE SEQUENCE [LARGE SCALE GENOMIC DNA]</scope>
    <source>
        <strain evidence="1 2">H1</strain>
    </source>
</reference>
<accession>A0A0E2BJJ8</accession>
<dbReference type="Proteomes" id="UP000006253">
    <property type="component" value="Unassembled WGS sequence"/>
</dbReference>
<evidence type="ECO:0000313" key="1">
    <source>
        <dbReference type="EMBL" id="EKO17501.1"/>
    </source>
</evidence>
<evidence type="ECO:0000313" key="2">
    <source>
        <dbReference type="Proteomes" id="UP000006253"/>
    </source>
</evidence>
<name>A0A0E2BJJ8_9LEPT</name>
<organism evidence="1 2">
    <name type="scientific">Leptospira kirschneri str. H1</name>
    <dbReference type="NCBI Taxonomy" id="1049966"/>
    <lineage>
        <taxon>Bacteria</taxon>
        <taxon>Pseudomonadati</taxon>
        <taxon>Spirochaetota</taxon>
        <taxon>Spirochaetia</taxon>
        <taxon>Leptospirales</taxon>
        <taxon>Leptospiraceae</taxon>
        <taxon>Leptospira</taxon>
    </lineage>
</organism>
<protein>
    <submittedName>
        <fullName evidence="1">Uncharacterized protein</fullName>
    </submittedName>
</protein>
<proteinExistence type="predicted"/>
<dbReference type="EMBL" id="AHMY02000010">
    <property type="protein sequence ID" value="EKO17501.1"/>
    <property type="molecule type" value="Genomic_DNA"/>
</dbReference>